<accession>A0A3L6FRM4</accession>
<comment type="caution">
    <text evidence="2">The sequence shown here is derived from an EMBL/GenBank/DDBJ whole genome shotgun (WGS) entry which is preliminary data.</text>
</comment>
<dbReference type="AlphaFoldDB" id="A0A3L6FRM4"/>
<name>A0A3L6FRM4_MAIZE</name>
<proteinExistence type="predicted"/>
<evidence type="ECO:0000313" key="3">
    <source>
        <dbReference type="Proteomes" id="UP000251960"/>
    </source>
</evidence>
<feature type="compositionally biased region" description="Basic residues" evidence="1">
    <location>
        <begin position="12"/>
        <end position="22"/>
    </location>
</feature>
<sequence>MEKELENPEKKEKRKRPSRPTKPKQATRPCACTAWQADPACQRQFSLARALPRSLPSGPTCRRRFSSPARSLSLPVSRARIASTEQLPRVPLSPLSASWTLPVSSAPSALAVDRRVRTRARHRISRPRRSPTRPAPFLEPRQCPAHTPHLISRSFALSRALPTPPTAAEDPRPRSRSSSSRETAPSLPELRPEVRHPSPCPISLIAPCA</sequence>
<dbReference type="Proteomes" id="UP000251960">
    <property type="component" value="Chromosome 2"/>
</dbReference>
<evidence type="ECO:0000256" key="1">
    <source>
        <dbReference type="SAM" id="MobiDB-lite"/>
    </source>
</evidence>
<organism evidence="2 3">
    <name type="scientific">Zea mays</name>
    <name type="common">Maize</name>
    <dbReference type="NCBI Taxonomy" id="4577"/>
    <lineage>
        <taxon>Eukaryota</taxon>
        <taxon>Viridiplantae</taxon>
        <taxon>Streptophyta</taxon>
        <taxon>Embryophyta</taxon>
        <taxon>Tracheophyta</taxon>
        <taxon>Spermatophyta</taxon>
        <taxon>Magnoliopsida</taxon>
        <taxon>Liliopsida</taxon>
        <taxon>Poales</taxon>
        <taxon>Poaceae</taxon>
        <taxon>PACMAD clade</taxon>
        <taxon>Panicoideae</taxon>
        <taxon>Andropogonodae</taxon>
        <taxon>Andropogoneae</taxon>
        <taxon>Tripsacinae</taxon>
        <taxon>Zea</taxon>
    </lineage>
</organism>
<feature type="region of interest" description="Disordered" evidence="1">
    <location>
        <begin position="107"/>
        <end position="209"/>
    </location>
</feature>
<gene>
    <name evidence="2" type="ORF">Zm00014a_004443</name>
</gene>
<feature type="compositionally biased region" description="Basic residues" evidence="1">
    <location>
        <begin position="116"/>
        <end position="131"/>
    </location>
</feature>
<protein>
    <submittedName>
        <fullName evidence="2">Uncharacterized protein</fullName>
    </submittedName>
</protein>
<evidence type="ECO:0000313" key="2">
    <source>
        <dbReference type="EMBL" id="PWZ37492.1"/>
    </source>
</evidence>
<dbReference type="EMBL" id="NCVQ01000003">
    <property type="protein sequence ID" value="PWZ37492.1"/>
    <property type="molecule type" value="Genomic_DNA"/>
</dbReference>
<feature type="region of interest" description="Disordered" evidence="1">
    <location>
        <begin position="1"/>
        <end position="30"/>
    </location>
</feature>
<feature type="compositionally biased region" description="Basic and acidic residues" evidence="1">
    <location>
        <begin position="1"/>
        <end position="11"/>
    </location>
</feature>
<feature type="region of interest" description="Disordered" evidence="1">
    <location>
        <begin position="52"/>
        <end position="72"/>
    </location>
</feature>
<reference evidence="2 3" key="1">
    <citation type="journal article" date="2018" name="Nat. Genet.">
        <title>Extensive intraspecific gene order and gene structural variations between Mo17 and other maize genomes.</title>
        <authorList>
            <person name="Sun S."/>
            <person name="Zhou Y."/>
            <person name="Chen J."/>
            <person name="Shi J."/>
            <person name="Zhao H."/>
            <person name="Zhao H."/>
            <person name="Song W."/>
            <person name="Zhang M."/>
            <person name="Cui Y."/>
            <person name="Dong X."/>
            <person name="Liu H."/>
            <person name="Ma X."/>
            <person name="Jiao Y."/>
            <person name="Wang B."/>
            <person name="Wei X."/>
            <person name="Stein J.C."/>
            <person name="Glaubitz J.C."/>
            <person name="Lu F."/>
            <person name="Yu G."/>
            <person name="Liang C."/>
            <person name="Fengler K."/>
            <person name="Li B."/>
            <person name="Rafalski A."/>
            <person name="Schnable P.S."/>
            <person name="Ware D.H."/>
            <person name="Buckler E.S."/>
            <person name="Lai J."/>
        </authorList>
    </citation>
    <scope>NUCLEOTIDE SEQUENCE [LARGE SCALE GENOMIC DNA]</scope>
    <source>
        <strain evidence="3">cv. Missouri 17</strain>
        <tissue evidence="2">Seedling</tissue>
    </source>
</reference>